<dbReference type="AlphaFoldDB" id="A0A4R1S792"/>
<proteinExistence type="predicted"/>
<feature type="transmembrane region" description="Helical" evidence="1">
    <location>
        <begin position="39"/>
        <end position="58"/>
    </location>
</feature>
<gene>
    <name evidence="2" type="ORF">EDC14_1003195</name>
</gene>
<evidence type="ECO:0000313" key="3">
    <source>
        <dbReference type="Proteomes" id="UP000295008"/>
    </source>
</evidence>
<accession>A0A4R1S792</accession>
<organism evidence="2 3">
    <name type="scientific">Hydrogenispora ethanolica</name>
    <dbReference type="NCBI Taxonomy" id="1082276"/>
    <lineage>
        <taxon>Bacteria</taxon>
        <taxon>Bacillati</taxon>
        <taxon>Bacillota</taxon>
        <taxon>Hydrogenispora</taxon>
    </lineage>
</organism>
<reference evidence="2 3" key="1">
    <citation type="submission" date="2019-03" db="EMBL/GenBank/DDBJ databases">
        <title>Genomic Encyclopedia of Type Strains, Phase IV (KMG-IV): sequencing the most valuable type-strain genomes for metagenomic binning, comparative biology and taxonomic classification.</title>
        <authorList>
            <person name="Goeker M."/>
        </authorList>
    </citation>
    <scope>NUCLEOTIDE SEQUENCE [LARGE SCALE GENOMIC DNA]</scope>
    <source>
        <strain evidence="2 3">LX-B</strain>
    </source>
</reference>
<dbReference type="OrthoDB" id="9794954at2"/>
<keyword evidence="1" id="KW-1133">Transmembrane helix</keyword>
<keyword evidence="1" id="KW-0472">Membrane</keyword>
<dbReference type="Proteomes" id="UP000295008">
    <property type="component" value="Unassembled WGS sequence"/>
</dbReference>
<protein>
    <recommendedName>
        <fullName evidence="4">SHOCT domain-containing protein</fullName>
    </recommendedName>
</protein>
<sequence>MSLKSFVWVGSISVIFLFLPSLAGKVWEFFAYAPWSVKGWLIYLLMALVMIRIARARWKRRTLRKQQELADAPVSLLNIAKERLARGEINIDEFKAIKEELKAGI</sequence>
<keyword evidence="1" id="KW-0812">Transmembrane</keyword>
<dbReference type="RefSeq" id="WP_132012930.1">
    <property type="nucleotide sequence ID" value="NZ_SLUN01000003.1"/>
</dbReference>
<keyword evidence="3" id="KW-1185">Reference proteome</keyword>
<comment type="caution">
    <text evidence="2">The sequence shown here is derived from an EMBL/GenBank/DDBJ whole genome shotgun (WGS) entry which is preliminary data.</text>
</comment>
<dbReference type="EMBL" id="SLUN01000003">
    <property type="protein sequence ID" value="TCL75263.1"/>
    <property type="molecule type" value="Genomic_DNA"/>
</dbReference>
<evidence type="ECO:0000256" key="1">
    <source>
        <dbReference type="SAM" id="Phobius"/>
    </source>
</evidence>
<evidence type="ECO:0008006" key="4">
    <source>
        <dbReference type="Google" id="ProtNLM"/>
    </source>
</evidence>
<evidence type="ECO:0000313" key="2">
    <source>
        <dbReference type="EMBL" id="TCL75263.1"/>
    </source>
</evidence>
<name>A0A4R1S792_HYDET</name>